<evidence type="ECO:0000256" key="6">
    <source>
        <dbReference type="PIRSR" id="PIRSR613078-1"/>
    </source>
</evidence>
<comment type="pathway">
    <text evidence="5 9">Carbohydrate degradation; glycolysis; pyruvate from D-glyceraldehyde 3-phosphate: step 3/5.</text>
</comment>
<keyword evidence="3 5" id="KW-0324">Glycolysis</keyword>
<dbReference type="PIRSF" id="PIRSF000709">
    <property type="entry name" value="6PFK_2-Ptase"/>
    <property type="match status" value="1"/>
</dbReference>
<dbReference type="PROSITE" id="PS00175">
    <property type="entry name" value="PG_MUTASE"/>
    <property type="match status" value="1"/>
</dbReference>
<comment type="similarity">
    <text evidence="1 5">Belongs to the phosphoglycerate mutase family. BPG-dependent PGAM subfamily.</text>
</comment>
<feature type="binding site" evidence="5 7">
    <location>
        <begin position="21"/>
        <end position="22"/>
    </location>
    <ligand>
        <name>substrate</name>
    </ligand>
</feature>
<feature type="binding site" evidence="5 7">
    <location>
        <begin position="8"/>
        <end position="15"/>
    </location>
    <ligand>
        <name>substrate</name>
    </ligand>
</feature>
<dbReference type="CDD" id="cd07067">
    <property type="entry name" value="HP_PGM_like"/>
    <property type="match status" value="1"/>
</dbReference>
<keyword evidence="2 5" id="KW-0312">Gluconeogenesis</keyword>
<dbReference type="EC" id="5.4.2.11" evidence="5 9"/>
<comment type="catalytic activity">
    <reaction evidence="5 9">
        <text>(2R)-2-phosphoglycerate = (2R)-3-phosphoglycerate</text>
        <dbReference type="Rhea" id="RHEA:15901"/>
        <dbReference type="ChEBI" id="CHEBI:58272"/>
        <dbReference type="ChEBI" id="CHEBI:58289"/>
        <dbReference type="EC" id="5.4.2.11"/>
    </reaction>
</comment>
<dbReference type="OrthoDB" id="9782128at2"/>
<dbReference type="InterPro" id="IPR001345">
    <property type="entry name" value="PG/BPGM_mutase_AS"/>
</dbReference>
<evidence type="ECO:0000256" key="3">
    <source>
        <dbReference type="ARBA" id="ARBA00023152"/>
    </source>
</evidence>
<proteinExistence type="inferred from homology"/>
<dbReference type="Pfam" id="PF00300">
    <property type="entry name" value="His_Phos_1"/>
    <property type="match status" value="1"/>
</dbReference>
<evidence type="ECO:0000256" key="8">
    <source>
        <dbReference type="PIRSR" id="PIRSR613078-3"/>
    </source>
</evidence>
<evidence type="ECO:0000256" key="2">
    <source>
        <dbReference type="ARBA" id="ARBA00022432"/>
    </source>
</evidence>
<accession>A0A2U1JH83</accession>
<feature type="binding site" evidence="5 7">
    <location>
        <begin position="85"/>
        <end position="88"/>
    </location>
    <ligand>
        <name>substrate</name>
    </ligand>
</feature>
<dbReference type="EMBL" id="QCZI01000017">
    <property type="protein sequence ID" value="PWA04223.1"/>
    <property type="molecule type" value="Genomic_DNA"/>
</dbReference>
<evidence type="ECO:0000256" key="9">
    <source>
        <dbReference type="RuleBase" id="RU004512"/>
    </source>
</evidence>
<dbReference type="Proteomes" id="UP000245449">
    <property type="component" value="Unassembled WGS sequence"/>
</dbReference>
<dbReference type="UniPathway" id="UPA00109">
    <property type="reaction ID" value="UER00186"/>
</dbReference>
<feature type="binding site" evidence="5 7">
    <location>
        <position position="58"/>
    </location>
    <ligand>
        <name>substrate</name>
    </ligand>
</feature>
<dbReference type="NCBIfam" id="TIGR01258">
    <property type="entry name" value="pgm_1"/>
    <property type="match status" value="2"/>
</dbReference>
<keyword evidence="11" id="KW-1185">Reference proteome</keyword>
<comment type="caution">
    <text evidence="10">The sequence shown here is derived from an EMBL/GenBank/DDBJ whole genome shotgun (WGS) entry which is preliminary data.</text>
</comment>
<feature type="site" description="Transition state stabilizer" evidence="5 8">
    <location>
        <position position="155"/>
    </location>
</feature>
<dbReference type="GO" id="GO:0006094">
    <property type="term" value="P:gluconeogenesis"/>
    <property type="evidence" value="ECO:0007669"/>
    <property type="project" value="UniProtKB-UniRule"/>
</dbReference>
<evidence type="ECO:0000256" key="1">
    <source>
        <dbReference type="ARBA" id="ARBA00006717"/>
    </source>
</evidence>
<dbReference type="SMART" id="SM00855">
    <property type="entry name" value="PGAM"/>
    <property type="match status" value="1"/>
</dbReference>
<sequence>MALLTLIRHGQSIYNLENRFTGYLDVALTPFGEQEAKQAGAKLKGYKFSIAYTSMLKRAQDSLRIILEEIEQTDIPVIKNEALNERMYGSLQGLNKAETAEKYGANQVEIWRRSYKTHPPDGESLEDTYKRTVPYYRQEIEPKLKAGKNVLIVAHGNCLRALMMYLENISPTTIAKVNIPTGTPRLYNLDNNLRIVSVKYL</sequence>
<evidence type="ECO:0000256" key="5">
    <source>
        <dbReference type="HAMAP-Rule" id="MF_01039"/>
    </source>
</evidence>
<dbReference type="GO" id="GO:0006096">
    <property type="term" value="P:glycolytic process"/>
    <property type="evidence" value="ECO:0007669"/>
    <property type="project" value="UniProtKB-UniRule"/>
</dbReference>
<feature type="binding site" evidence="5 7">
    <location>
        <begin position="156"/>
        <end position="157"/>
    </location>
    <ligand>
        <name>substrate</name>
    </ligand>
</feature>
<evidence type="ECO:0000256" key="7">
    <source>
        <dbReference type="PIRSR" id="PIRSR613078-2"/>
    </source>
</evidence>
<dbReference type="Gene3D" id="3.40.50.1240">
    <property type="entry name" value="Phosphoglycerate mutase-like"/>
    <property type="match status" value="1"/>
</dbReference>
<organism evidence="10 11">
    <name type="scientific">Flavobacterium psychrotolerans</name>
    <dbReference type="NCBI Taxonomy" id="2169410"/>
    <lineage>
        <taxon>Bacteria</taxon>
        <taxon>Pseudomonadati</taxon>
        <taxon>Bacteroidota</taxon>
        <taxon>Flavobacteriia</taxon>
        <taxon>Flavobacteriales</taxon>
        <taxon>Flavobacteriaceae</taxon>
        <taxon>Flavobacterium</taxon>
    </lineage>
</organism>
<dbReference type="SUPFAM" id="SSF53254">
    <property type="entry name" value="Phosphoglycerate mutase-like"/>
    <property type="match status" value="1"/>
</dbReference>
<evidence type="ECO:0000313" key="11">
    <source>
        <dbReference type="Proteomes" id="UP000245449"/>
    </source>
</evidence>
<comment type="function">
    <text evidence="5 9">Catalyzes the interconversion of 2-phosphoglycerate and 3-phosphoglycerate.</text>
</comment>
<dbReference type="GO" id="GO:0004619">
    <property type="term" value="F:phosphoglycerate mutase activity"/>
    <property type="evidence" value="ECO:0007669"/>
    <property type="project" value="UniProtKB-UniRule"/>
</dbReference>
<feature type="active site" description="Proton donor/acceptor" evidence="5 6">
    <location>
        <position position="85"/>
    </location>
</feature>
<evidence type="ECO:0000256" key="4">
    <source>
        <dbReference type="ARBA" id="ARBA00023235"/>
    </source>
</evidence>
<reference evidence="10 11" key="1">
    <citation type="submission" date="2018-04" db="EMBL/GenBank/DDBJ databases">
        <title>Flavobacterium sp. nov., isolated from glacier ice.</title>
        <authorList>
            <person name="Liu Q."/>
            <person name="Xin Y.-H."/>
        </authorList>
    </citation>
    <scope>NUCLEOTIDE SEQUENCE [LARGE SCALE GENOMIC DNA]</scope>
    <source>
        <strain evidence="10 11">RB1R5</strain>
    </source>
</reference>
<dbReference type="AlphaFoldDB" id="A0A2U1JH83"/>
<feature type="binding site" evidence="5 7">
    <location>
        <position position="96"/>
    </location>
    <ligand>
        <name>substrate</name>
    </ligand>
</feature>
<dbReference type="RefSeq" id="WP_116725620.1">
    <property type="nucleotide sequence ID" value="NZ_QCZI01000017.1"/>
</dbReference>
<feature type="binding site" evidence="5 7">
    <location>
        <begin position="112"/>
        <end position="113"/>
    </location>
    <ligand>
        <name>substrate</name>
    </ligand>
</feature>
<protein>
    <recommendedName>
        <fullName evidence="5 9">2,3-bisphosphoglycerate-dependent phosphoglycerate mutase</fullName>
        <shortName evidence="5">BPG-dependent PGAM</shortName>
        <shortName evidence="5">PGAM</shortName>
        <shortName evidence="5">Phosphoglyceromutase</shortName>
        <shortName evidence="5">dPGM</shortName>
        <ecNumber evidence="5 9">5.4.2.11</ecNumber>
    </recommendedName>
</protein>
<gene>
    <name evidence="5" type="primary">gpmA</name>
    <name evidence="10" type="ORF">DB895_12060</name>
</gene>
<feature type="active site" description="Tele-phosphohistidine intermediate" evidence="5 6">
    <location>
        <position position="9"/>
    </location>
</feature>
<keyword evidence="4 5" id="KW-0413">Isomerase</keyword>
<dbReference type="InterPro" id="IPR029033">
    <property type="entry name" value="His_PPase_superfam"/>
</dbReference>
<dbReference type="HAMAP" id="MF_01039">
    <property type="entry name" value="PGAM_GpmA"/>
    <property type="match status" value="1"/>
</dbReference>
<evidence type="ECO:0000313" key="10">
    <source>
        <dbReference type="EMBL" id="PWA04223.1"/>
    </source>
</evidence>
<dbReference type="PANTHER" id="PTHR11931">
    <property type="entry name" value="PHOSPHOGLYCERATE MUTASE"/>
    <property type="match status" value="1"/>
</dbReference>
<dbReference type="InterPro" id="IPR005952">
    <property type="entry name" value="Phosphogly_mut1"/>
</dbReference>
<name>A0A2U1JH83_9FLAO</name>
<dbReference type="InterPro" id="IPR013078">
    <property type="entry name" value="His_Pase_superF_clade-1"/>
</dbReference>